<keyword evidence="3" id="KW-1185">Reference proteome</keyword>
<dbReference type="SUPFAM" id="SSF52799">
    <property type="entry name" value="(Phosphotyrosine protein) phosphatases II"/>
    <property type="match status" value="1"/>
</dbReference>
<gene>
    <name evidence="2" type="ORF">P73_2899</name>
</gene>
<dbReference type="CDD" id="cd14503">
    <property type="entry name" value="PTP-bact"/>
    <property type="match status" value="1"/>
</dbReference>
<dbReference type="Pfam" id="PF04273">
    <property type="entry name" value="BLH_phosphatase"/>
    <property type="match status" value="1"/>
</dbReference>
<dbReference type="NCBIfam" id="TIGR01244">
    <property type="entry name" value="TIGR01244 family sulfur transferase"/>
    <property type="match status" value="1"/>
</dbReference>
<evidence type="ECO:0000259" key="1">
    <source>
        <dbReference type="Pfam" id="PF04273"/>
    </source>
</evidence>
<proteinExistence type="predicted"/>
<dbReference type="HOGENOM" id="CLU_105726_3_0_5"/>
<evidence type="ECO:0000313" key="2">
    <source>
        <dbReference type="EMBL" id="AJE47614.1"/>
    </source>
</evidence>
<dbReference type="EMBL" id="CP004393">
    <property type="protein sequence ID" value="AJE47614.1"/>
    <property type="molecule type" value="Genomic_DNA"/>
</dbReference>
<sequence length="143" mass="15236">MHQESTMDFNRINDRLTVSGQITPEEIAILAEKGFTTIIDNRPDAEIGPEHGSETMAAAAQEAGLAFAYLPIVPGQFTPDLIAEMGRLIDEAEGPVYAYCRSGTRSTTAWALSRAGNLAPEEILKQAAGAGYDLSAIAALLAR</sequence>
<dbReference type="KEGG" id="cid:P73_2899"/>
<feature type="domain" description="Beta-lactamase hydrolase-like protein phosphatase-like" evidence="1">
    <location>
        <begin position="8"/>
        <end position="116"/>
    </location>
</feature>
<accession>A0A0B5DX75</accession>
<reference evidence="2 3" key="1">
    <citation type="journal article" date="2014" name="Int. J. Syst. Evol. Microbiol.">
        <title>Celeribacter indicus sp. nov., a polycyclic aromatic hydrocarbon-degrading bacterium from deep-sea sediment and reclassification of Huaishuia halophila as Celeribacter halophilus comb. nov.</title>
        <authorList>
            <person name="Lai Q."/>
            <person name="Cao J."/>
            <person name="Yuan J."/>
            <person name="Li F."/>
            <person name="Shao Z."/>
        </authorList>
    </citation>
    <scope>NUCLEOTIDE SEQUENCE [LARGE SCALE GENOMIC DNA]</scope>
    <source>
        <strain evidence="2">P73</strain>
    </source>
</reference>
<dbReference type="STRING" id="1208324.P73_2899"/>
<dbReference type="Proteomes" id="UP000031521">
    <property type="component" value="Chromosome"/>
</dbReference>
<dbReference type="AlphaFoldDB" id="A0A0B5DX75"/>
<dbReference type="GO" id="GO:0016787">
    <property type="term" value="F:hydrolase activity"/>
    <property type="evidence" value="ECO:0007669"/>
    <property type="project" value="InterPro"/>
</dbReference>
<dbReference type="InterPro" id="IPR005939">
    <property type="entry name" value="BLH_phosphatase-like"/>
</dbReference>
<dbReference type="Gene3D" id="3.90.190.10">
    <property type="entry name" value="Protein tyrosine phosphatase superfamily"/>
    <property type="match status" value="1"/>
</dbReference>
<name>A0A0B5DX75_9RHOB</name>
<protein>
    <recommendedName>
        <fullName evidence="1">Beta-lactamase hydrolase-like protein phosphatase-like domain-containing protein</fullName>
    </recommendedName>
</protein>
<dbReference type="InterPro" id="IPR029021">
    <property type="entry name" value="Prot-tyrosine_phosphatase-like"/>
</dbReference>
<evidence type="ECO:0000313" key="3">
    <source>
        <dbReference type="Proteomes" id="UP000031521"/>
    </source>
</evidence>
<organism evidence="2 3">
    <name type="scientific">Celeribacter indicus</name>
    <dbReference type="NCBI Taxonomy" id="1208324"/>
    <lineage>
        <taxon>Bacteria</taxon>
        <taxon>Pseudomonadati</taxon>
        <taxon>Pseudomonadota</taxon>
        <taxon>Alphaproteobacteria</taxon>
        <taxon>Rhodobacterales</taxon>
        <taxon>Roseobacteraceae</taxon>
        <taxon>Celeribacter</taxon>
    </lineage>
</organism>